<comment type="subcellular location">
    <subcellularLocation>
        <location evidence="1">Cytoplasm</location>
        <location evidence="1">Cytoskeleton</location>
        <location evidence="1">Cilium axoneme</location>
    </subcellularLocation>
</comment>
<reference evidence="2 3" key="1">
    <citation type="journal article" date="2021" name="Sci. Rep.">
        <title>Genome sequencing of the multicellular alga Astrephomene provides insights into convergent evolution of germ-soma differentiation.</title>
        <authorList>
            <person name="Yamashita S."/>
            <person name="Yamamoto K."/>
            <person name="Matsuzaki R."/>
            <person name="Suzuki S."/>
            <person name="Yamaguchi H."/>
            <person name="Hirooka S."/>
            <person name="Minakuchi Y."/>
            <person name="Miyagishima S."/>
            <person name="Kawachi M."/>
            <person name="Toyoda A."/>
            <person name="Nozaki H."/>
        </authorList>
    </citation>
    <scope>NUCLEOTIDE SEQUENCE [LARGE SCALE GENOMIC DNA]</scope>
    <source>
        <strain evidence="2 3">NIES-4017</strain>
    </source>
</reference>
<dbReference type="GO" id="GO:0005930">
    <property type="term" value="C:axoneme"/>
    <property type="evidence" value="ECO:0007669"/>
    <property type="project" value="UniProtKB-SubCell"/>
</dbReference>
<accession>A0AAD3DW45</accession>
<dbReference type="Proteomes" id="UP001054857">
    <property type="component" value="Unassembled WGS sequence"/>
</dbReference>
<sequence length="159" mass="17481">ERRAVCNSTRVFLTSAGCHAYQKLITGMATDANKQKWRLGPHIHSSTVPHPPVPPYSSLVASLVASSVSLPVFPPVQELDLEAVFLLSDATLELLGARCRRLRRLCVRMCSRLSASALQQLVADTDVRDLMVSGILDDAGTCDLVARVRSVRAECRMHW</sequence>
<dbReference type="AlphaFoldDB" id="A0AAD3DW45"/>
<feature type="non-terminal residue" evidence="2">
    <location>
        <position position="1"/>
    </location>
</feature>
<dbReference type="SUPFAM" id="SSF52047">
    <property type="entry name" value="RNI-like"/>
    <property type="match status" value="1"/>
</dbReference>
<protein>
    <submittedName>
        <fullName evidence="2">Uncharacterized protein</fullName>
    </submittedName>
</protein>
<keyword evidence="3" id="KW-1185">Reference proteome</keyword>
<dbReference type="EMBL" id="BMAR01000022">
    <property type="protein sequence ID" value="GFR48212.1"/>
    <property type="molecule type" value="Genomic_DNA"/>
</dbReference>
<organism evidence="2 3">
    <name type="scientific">Astrephomene gubernaculifera</name>
    <dbReference type="NCBI Taxonomy" id="47775"/>
    <lineage>
        <taxon>Eukaryota</taxon>
        <taxon>Viridiplantae</taxon>
        <taxon>Chlorophyta</taxon>
        <taxon>core chlorophytes</taxon>
        <taxon>Chlorophyceae</taxon>
        <taxon>CS clade</taxon>
        <taxon>Chlamydomonadales</taxon>
        <taxon>Astrephomenaceae</taxon>
        <taxon>Astrephomene</taxon>
    </lineage>
</organism>
<gene>
    <name evidence="2" type="ORF">Agub_g10072</name>
</gene>
<proteinExistence type="predicted"/>
<evidence type="ECO:0000313" key="2">
    <source>
        <dbReference type="EMBL" id="GFR48212.1"/>
    </source>
</evidence>
<dbReference type="InterPro" id="IPR032675">
    <property type="entry name" value="LRR_dom_sf"/>
</dbReference>
<evidence type="ECO:0000256" key="1">
    <source>
        <dbReference type="ARBA" id="ARBA00004430"/>
    </source>
</evidence>
<evidence type="ECO:0000313" key="3">
    <source>
        <dbReference type="Proteomes" id="UP001054857"/>
    </source>
</evidence>
<dbReference type="Gene3D" id="3.80.10.10">
    <property type="entry name" value="Ribonuclease Inhibitor"/>
    <property type="match status" value="1"/>
</dbReference>
<name>A0AAD3DW45_9CHLO</name>
<comment type="caution">
    <text evidence="2">The sequence shown here is derived from an EMBL/GenBank/DDBJ whole genome shotgun (WGS) entry which is preliminary data.</text>
</comment>